<organism evidence="15">
    <name type="scientific">Anisakis simplex</name>
    <name type="common">Herring worm</name>
    <dbReference type="NCBI Taxonomy" id="6269"/>
    <lineage>
        <taxon>Eukaryota</taxon>
        <taxon>Metazoa</taxon>
        <taxon>Ecdysozoa</taxon>
        <taxon>Nematoda</taxon>
        <taxon>Chromadorea</taxon>
        <taxon>Rhabditida</taxon>
        <taxon>Spirurina</taxon>
        <taxon>Ascaridomorpha</taxon>
        <taxon>Ascaridoidea</taxon>
        <taxon>Anisakidae</taxon>
        <taxon>Anisakis</taxon>
        <taxon>Anisakis simplex complex</taxon>
    </lineage>
</organism>
<dbReference type="PANTHER" id="PTHR13034">
    <property type="entry name" value="DYNACTIN P62 SUBUNIT"/>
    <property type="match status" value="1"/>
</dbReference>
<protein>
    <recommendedName>
        <fullName evidence="13">Dynactin subunit 4</fullName>
    </recommendedName>
</protein>
<comment type="similarity">
    <text evidence="12">Belongs to the dynactin subunit 4 family.</text>
</comment>
<dbReference type="GO" id="GO:0005813">
    <property type="term" value="C:centrosome"/>
    <property type="evidence" value="ECO:0007669"/>
    <property type="project" value="UniProtKB-SubCell"/>
</dbReference>
<keyword evidence="5" id="KW-0963">Cytoplasm</keyword>
<sequence length="94" mass="10596">LMNERLAVDAPKLESTGEVPELDESIFTQEQIGSDFSYPTKTPTLMQQMAQPLAMGRPLLPLKTNLLGRRAVRCKQCDHSLCKSEYNPNSIKFK</sequence>
<evidence type="ECO:0000256" key="5">
    <source>
        <dbReference type="ARBA" id="ARBA00022490"/>
    </source>
</evidence>
<accession>A0A0M3JP16</accession>
<keyword evidence="6" id="KW-1017">Isopeptide bond</keyword>
<evidence type="ECO:0000256" key="7">
    <source>
        <dbReference type="ARBA" id="ARBA00022553"/>
    </source>
</evidence>
<evidence type="ECO:0000256" key="11">
    <source>
        <dbReference type="ARBA" id="ARBA00023212"/>
    </source>
</evidence>
<evidence type="ECO:0000256" key="12">
    <source>
        <dbReference type="ARBA" id="ARBA00034776"/>
    </source>
</evidence>
<evidence type="ECO:0000256" key="6">
    <source>
        <dbReference type="ARBA" id="ARBA00022499"/>
    </source>
</evidence>
<name>A0A0M3JP16_ANISI</name>
<comment type="subcellular location">
    <subcellularLocation>
        <location evidence="3">Cytoplasm</location>
        <location evidence="3">Cell cortex</location>
    </subcellularLocation>
    <subcellularLocation>
        <location evidence="1">Cytoplasm</location>
        <location evidence="1">Cytoskeleton</location>
        <location evidence="1">Microtubule organizing center</location>
        <location evidence="1">Centrosome</location>
    </subcellularLocation>
    <subcellularLocation>
        <location evidence="2">Cytoplasm</location>
        <location evidence="2">Cytoskeleton</location>
        <location evidence="2">Stress fiber</location>
    </subcellularLocation>
    <subcellularLocation>
        <location evidence="4">Cytoplasm</location>
        <location evidence="4">Myofibril</location>
    </subcellularLocation>
</comment>
<dbReference type="GO" id="GO:0005938">
    <property type="term" value="C:cell cortex"/>
    <property type="evidence" value="ECO:0007669"/>
    <property type="project" value="UniProtKB-SubCell"/>
</dbReference>
<evidence type="ECO:0000256" key="2">
    <source>
        <dbReference type="ARBA" id="ARBA00004529"/>
    </source>
</evidence>
<dbReference type="InterPro" id="IPR008603">
    <property type="entry name" value="DCTN4"/>
</dbReference>
<evidence type="ECO:0000256" key="1">
    <source>
        <dbReference type="ARBA" id="ARBA00004300"/>
    </source>
</evidence>
<evidence type="ECO:0000256" key="13">
    <source>
        <dbReference type="ARBA" id="ARBA00034864"/>
    </source>
</evidence>
<dbReference type="WBParaSite" id="ASIM_0000940901-mRNA-1">
    <property type="protein sequence ID" value="ASIM_0000940901-mRNA-1"/>
    <property type="gene ID" value="ASIM_0000940901"/>
</dbReference>
<keyword evidence="8" id="KW-0832">Ubl conjugation</keyword>
<proteinExistence type="inferred from homology"/>
<keyword evidence="11" id="KW-0206">Cytoskeleton</keyword>
<evidence type="ECO:0000256" key="10">
    <source>
        <dbReference type="ARBA" id="ARBA00023054"/>
    </source>
</evidence>
<keyword evidence="10" id="KW-0175">Coiled coil</keyword>
<evidence type="ECO:0000256" key="3">
    <source>
        <dbReference type="ARBA" id="ARBA00004544"/>
    </source>
</evidence>
<dbReference type="PANTHER" id="PTHR13034:SF2">
    <property type="entry name" value="DYNACTIN SUBUNIT 4"/>
    <property type="match status" value="1"/>
</dbReference>
<dbReference type="AlphaFoldDB" id="A0A0M3JP16"/>
<comment type="subunit">
    <text evidence="14">Subunit of dynactin, a multiprotein complex part of a tripartite complex with dynein and a adapter, such as BICDL1, BICD2 or HOOK3. The dynactin complex is built around ACTR1A/ACTB filament and consists of an actin-related filament composed of a shoulder domain, a pointed end and a barbed end. Its length is defined by its flexible shoulder domain. The soulder is composed of 2 DCTN1 subunits, 4 DCTN2 and 2 DCTN3. The 4 DCNT2 (via N-terminus) bind the ACTR1A filament and act as molecular rulers to determine the length. The pointed end is important for binding dynein-dynactin cargo adapters. Consists of 4 subunits: ACTR10, DCNT4, DCTN5 and DCTN6. The barbed end is composed of a CAPZA1:CAPZB heterodimers, which binds ACTR1A/ACTB filament and dynactin and stabilizes dynactin. Interacts with ATP7B, but not ATP7A, in a copper-dependent manner. Interacts with ANK2; this interaction is required for localization at costameres. Interacts with N4BP2L1.</text>
</comment>
<reference evidence="15" key="1">
    <citation type="submission" date="2017-02" db="UniProtKB">
        <authorList>
            <consortium name="WormBaseParasite"/>
        </authorList>
    </citation>
    <scope>IDENTIFICATION</scope>
</reference>
<keyword evidence="7" id="KW-0597">Phosphoprotein</keyword>
<evidence type="ECO:0000256" key="9">
    <source>
        <dbReference type="ARBA" id="ARBA00022990"/>
    </source>
</evidence>
<evidence type="ECO:0000256" key="8">
    <source>
        <dbReference type="ARBA" id="ARBA00022843"/>
    </source>
</evidence>
<evidence type="ECO:0000256" key="14">
    <source>
        <dbReference type="ARBA" id="ARBA00093507"/>
    </source>
</evidence>
<keyword evidence="9" id="KW-0007">Acetylation</keyword>
<evidence type="ECO:0000256" key="4">
    <source>
        <dbReference type="ARBA" id="ARBA00004657"/>
    </source>
</evidence>
<dbReference type="GO" id="GO:0005869">
    <property type="term" value="C:dynactin complex"/>
    <property type="evidence" value="ECO:0007669"/>
    <property type="project" value="InterPro"/>
</dbReference>
<dbReference type="GO" id="GO:0030016">
    <property type="term" value="C:myofibril"/>
    <property type="evidence" value="ECO:0007669"/>
    <property type="project" value="UniProtKB-SubCell"/>
</dbReference>
<dbReference type="GO" id="GO:0001725">
    <property type="term" value="C:stress fiber"/>
    <property type="evidence" value="ECO:0007669"/>
    <property type="project" value="UniProtKB-SubCell"/>
</dbReference>
<evidence type="ECO:0000313" key="15">
    <source>
        <dbReference type="WBParaSite" id="ASIM_0000940901-mRNA-1"/>
    </source>
</evidence>